<proteinExistence type="predicted"/>
<dbReference type="RefSeq" id="WP_171651496.1">
    <property type="nucleotide sequence ID" value="NZ_WHOD01000045.1"/>
</dbReference>
<dbReference type="PANTHER" id="PTHR12110">
    <property type="entry name" value="HYDROXYPYRUVATE ISOMERASE"/>
    <property type="match status" value="1"/>
</dbReference>
<dbReference type="EMBL" id="WHOD01000045">
    <property type="protein sequence ID" value="NOU93297.1"/>
    <property type="molecule type" value="Genomic_DNA"/>
</dbReference>
<dbReference type="InterPro" id="IPR050312">
    <property type="entry name" value="IolE/XylAMocC-like"/>
</dbReference>
<evidence type="ECO:0000313" key="3">
    <source>
        <dbReference type="Proteomes" id="UP000641588"/>
    </source>
</evidence>
<dbReference type="SUPFAM" id="SSF51658">
    <property type="entry name" value="Xylose isomerase-like"/>
    <property type="match status" value="1"/>
</dbReference>
<dbReference type="InterPro" id="IPR013022">
    <property type="entry name" value="Xyl_isomerase-like_TIM-brl"/>
</dbReference>
<evidence type="ECO:0000259" key="1">
    <source>
        <dbReference type="Pfam" id="PF01261"/>
    </source>
</evidence>
<organism evidence="2 3">
    <name type="scientific">Paenibacillus foliorum</name>
    <dbReference type="NCBI Taxonomy" id="2654974"/>
    <lineage>
        <taxon>Bacteria</taxon>
        <taxon>Bacillati</taxon>
        <taxon>Bacillota</taxon>
        <taxon>Bacilli</taxon>
        <taxon>Bacillales</taxon>
        <taxon>Paenibacillaceae</taxon>
        <taxon>Paenibacillus</taxon>
    </lineage>
</organism>
<dbReference type="Pfam" id="PF01261">
    <property type="entry name" value="AP_endonuc_2"/>
    <property type="match status" value="1"/>
</dbReference>
<comment type="caution">
    <text evidence="2">The sequence shown here is derived from an EMBL/GenBank/DDBJ whole genome shotgun (WGS) entry which is preliminary data.</text>
</comment>
<dbReference type="Proteomes" id="UP000641588">
    <property type="component" value="Unassembled WGS sequence"/>
</dbReference>
<protein>
    <submittedName>
        <fullName evidence="2">TIM barrel protein</fullName>
    </submittedName>
</protein>
<name>A0A972GM88_9BACL</name>
<sequence>MIKLGVNSVLYKEFDFATAVRHIALSGYDGVEISAIQGMCEHLDIARWKEQAAELRSVVQENGLSFLSMEFGSVKDEQRLLSALEAAAEIGIPIVNIGPGGKTGVEEDLKQSIDQLQRMSEKAAALGVTLCVKAHIGQAIHDTPTTLRAMSEVTSSAFGIDMDPSHIYRAKENPEEALPAVINRVKHIHIRDCKGREQGPGAIELQACGRGDINLFAYCKAMVDSNYEGPVVLEVIGAKPEHTLAQISIIAAETYGYLNACLKQLGSR</sequence>
<dbReference type="InterPro" id="IPR036237">
    <property type="entry name" value="Xyl_isomerase-like_sf"/>
</dbReference>
<gene>
    <name evidence="2" type="ORF">GC093_08715</name>
</gene>
<reference evidence="2" key="1">
    <citation type="submission" date="2019-10" db="EMBL/GenBank/DDBJ databases">
        <title>Description of Paenibacillus glebae sp. nov.</title>
        <authorList>
            <person name="Carlier A."/>
            <person name="Qi S."/>
        </authorList>
    </citation>
    <scope>NUCLEOTIDE SEQUENCE</scope>
    <source>
        <strain evidence="2">LMG 31456</strain>
    </source>
</reference>
<accession>A0A972GM88</accession>
<evidence type="ECO:0000313" key="2">
    <source>
        <dbReference type="EMBL" id="NOU93297.1"/>
    </source>
</evidence>
<keyword evidence="3" id="KW-1185">Reference proteome</keyword>
<feature type="domain" description="Xylose isomerase-like TIM barrel" evidence="1">
    <location>
        <begin position="22"/>
        <end position="246"/>
    </location>
</feature>
<dbReference type="Gene3D" id="3.20.20.150">
    <property type="entry name" value="Divalent-metal-dependent TIM barrel enzymes"/>
    <property type="match status" value="1"/>
</dbReference>
<dbReference type="AlphaFoldDB" id="A0A972GM88"/>